<keyword evidence="5 8" id="KW-0472">Membrane</keyword>
<dbReference type="InterPro" id="IPR013604">
    <property type="entry name" value="7TM_chemorcpt"/>
</dbReference>
<dbReference type="Proteomes" id="UP001153636">
    <property type="component" value="Chromosome 8"/>
</dbReference>
<dbReference type="GO" id="GO:0008049">
    <property type="term" value="P:male courtship behavior"/>
    <property type="evidence" value="ECO:0007669"/>
    <property type="project" value="TreeGrafter"/>
</dbReference>
<evidence type="ECO:0000256" key="1">
    <source>
        <dbReference type="ARBA" id="ARBA00004651"/>
    </source>
</evidence>
<evidence type="ECO:0000256" key="2">
    <source>
        <dbReference type="ARBA" id="ARBA00022475"/>
    </source>
</evidence>
<keyword evidence="7" id="KW-0807">Transducer</keyword>
<dbReference type="GO" id="GO:0007635">
    <property type="term" value="P:chemosensory behavior"/>
    <property type="evidence" value="ECO:0007669"/>
    <property type="project" value="TreeGrafter"/>
</dbReference>
<dbReference type="OrthoDB" id="6759869at2759"/>
<keyword evidence="4 8" id="KW-1133">Transmembrane helix</keyword>
<evidence type="ECO:0000256" key="7">
    <source>
        <dbReference type="ARBA" id="ARBA00023224"/>
    </source>
</evidence>
<dbReference type="GO" id="GO:0050909">
    <property type="term" value="P:sensory perception of taste"/>
    <property type="evidence" value="ECO:0007669"/>
    <property type="project" value="InterPro"/>
</dbReference>
<dbReference type="GO" id="GO:0043025">
    <property type="term" value="C:neuronal cell body"/>
    <property type="evidence" value="ECO:0007669"/>
    <property type="project" value="TreeGrafter"/>
</dbReference>
<dbReference type="EMBL" id="OV651820">
    <property type="protein sequence ID" value="CAH1114495.1"/>
    <property type="molecule type" value="Genomic_DNA"/>
</dbReference>
<keyword evidence="6" id="KW-0675">Receptor</keyword>
<dbReference type="GO" id="GO:0030424">
    <property type="term" value="C:axon"/>
    <property type="evidence" value="ECO:0007669"/>
    <property type="project" value="TreeGrafter"/>
</dbReference>
<keyword evidence="2" id="KW-1003">Cell membrane</keyword>
<dbReference type="GO" id="GO:0030425">
    <property type="term" value="C:dendrite"/>
    <property type="evidence" value="ECO:0007669"/>
    <property type="project" value="TreeGrafter"/>
</dbReference>
<proteinExistence type="predicted"/>
<feature type="transmembrane region" description="Helical" evidence="8">
    <location>
        <begin position="7"/>
        <end position="24"/>
    </location>
</feature>
<comment type="subcellular location">
    <subcellularLocation>
        <location evidence="1">Cell membrane</location>
        <topology evidence="1">Multi-pass membrane protein</topology>
    </subcellularLocation>
</comment>
<dbReference type="AlphaFoldDB" id="A0A9P0D5W0"/>
<organism evidence="9 10">
    <name type="scientific">Psylliodes chrysocephalus</name>
    <dbReference type="NCBI Taxonomy" id="3402493"/>
    <lineage>
        <taxon>Eukaryota</taxon>
        <taxon>Metazoa</taxon>
        <taxon>Ecdysozoa</taxon>
        <taxon>Arthropoda</taxon>
        <taxon>Hexapoda</taxon>
        <taxon>Insecta</taxon>
        <taxon>Pterygota</taxon>
        <taxon>Neoptera</taxon>
        <taxon>Endopterygota</taxon>
        <taxon>Coleoptera</taxon>
        <taxon>Polyphaga</taxon>
        <taxon>Cucujiformia</taxon>
        <taxon>Chrysomeloidea</taxon>
        <taxon>Chrysomelidae</taxon>
        <taxon>Galerucinae</taxon>
        <taxon>Alticini</taxon>
        <taxon>Psylliodes</taxon>
    </lineage>
</organism>
<accession>A0A9P0D5W0</accession>
<dbReference type="PANTHER" id="PTHR21143:SF104">
    <property type="entry name" value="GUSTATORY RECEPTOR 8A-RELATED"/>
    <property type="match status" value="1"/>
</dbReference>
<reference evidence="9" key="1">
    <citation type="submission" date="2022-01" db="EMBL/GenBank/DDBJ databases">
        <authorList>
            <person name="King R."/>
        </authorList>
    </citation>
    <scope>NUCLEOTIDE SEQUENCE</scope>
</reference>
<keyword evidence="10" id="KW-1185">Reference proteome</keyword>
<dbReference type="GO" id="GO:0005886">
    <property type="term" value="C:plasma membrane"/>
    <property type="evidence" value="ECO:0007669"/>
    <property type="project" value="UniProtKB-SubCell"/>
</dbReference>
<evidence type="ECO:0000256" key="5">
    <source>
        <dbReference type="ARBA" id="ARBA00023136"/>
    </source>
</evidence>
<dbReference type="PANTHER" id="PTHR21143">
    <property type="entry name" value="INVERTEBRATE GUSTATORY RECEPTOR"/>
    <property type="match status" value="1"/>
</dbReference>
<evidence type="ECO:0000256" key="3">
    <source>
        <dbReference type="ARBA" id="ARBA00022692"/>
    </source>
</evidence>
<evidence type="ECO:0000313" key="10">
    <source>
        <dbReference type="Proteomes" id="UP001153636"/>
    </source>
</evidence>
<keyword evidence="3 8" id="KW-0812">Transmembrane</keyword>
<gene>
    <name evidence="9" type="ORF">PSYICH_LOCUS14895</name>
</gene>
<evidence type="ECO:0000256" key="4">
    <source>
        <dbReference type="ARBA" id="ARBA00022989"/>
    </source>
</evidence>
<sequence length="138" mass="15708">MIILSGLSLNVLFGFYFSIFGGFTKNSNKTSINFQRISNITNEILWSLYYLVRFVFICVVAAIVTEKANTPKRIICDILDKTTTDTVKQKLWIYLSYTVINKLQFTACGFFKINKALITSAVSMGTTYLVILAQFQKK</sequence>
<name>A0A9P0D5W0_9CUCU</name>
<evidence type="ECO:0000256" key="8">
    <source>
        <dbReference type="SAM" id="Phobius"/>
    </source>
</evidence>
<feature type="transmembrane region" description="Helical" evidence="8">
    <location>
        <begin position="44"/>
        <end position="64"/>
    </location>
</feature>
<protein>
    <submittedName>
        <fullName evidence="9">Uncharacterized protein</fullName>
    </submittedName>
</protein>
<evidence type="ECO:0000313" key="9">
    <source>
        <dbReference type="EMBL" id="CAH1114495.1"/>
    </source>
</evidence>
<dbReference type="Pfam" id="PF08395">
    <property type="entry name" value="7tm_7"/>
    <property type="match status" value="1"/>
</dbReference>
<evidence type="ECO:0000256" key="6">
    <source>
        <dbReference type="ARBA" id="ARBA00023170"/>
    </source>
</evidence>
<dbReference type="GO" id="GO:0007165">
    <property type="term" value="P:signal transduction"/>
    <property type="evidence" value="ECO:0007669"/>
    <property type="project" value="UniProtKB-KW"/>
</dbReference>